<organism evidence="2 3">
    <name type="scientific">Russula ochroleuca</name>
    <dbReference type="NCBI Taxonomy" id="152965"/>
    <lineage>
        <taxon>Eukaryota</taxon>
        <taxon>Fungi</taxon>
        <taxon>Dikarya</taxon>
        <taxon>Basidiomycota</taxon>
        <taxon>Agaricomycotina</taxon>
        <taxon>Agaricomycetes</taxon>
        <taxon>Russulales</taxon>
        <taxon>Russulaceae</taxon>
        <taxon>Russula</taxon>
    </lineage>
</organism>
<name>A0A9P5JV64_9AGAM</name>
<sequence length="311" mass="33913">MEGWNKLQSSLTNLNLGQSANRFAKGFNSSVQATKERLGQVAPDEITELPQEYKDLEAQVEALKIAHQALLKVTKAFESETYDYPSQIQESVAELGANISRGVTNFAANNLKGTNLPAPSPTDAPLPQHKTLPHALSRAAGTASSTLSQAPGGKDDRLGQALTEYAGAWEKIGDVRVQHDDAVVHSFLVPWQQNLQTSINVAVKARQAVRLSRLELDAAKQTLKTAGPSKQEHARLEVENAEDDLVQKTEVAITLMKAVLDNPEPIKNLNELIKAQLRYYAFAAEALSAVQGEIEELSVAAEGDYRKSRDH</sequence>
<dbReference type="OrthoDB" id="5549748at2759"/>
<dbReference type="SUPFAM" id="SSF103657">
    <property type="entry name" value="BAR/IMD domain-like"/>
    <property type="match status" value="1"/>
</dbReference>
<feature type="coiled-coil region" evidence="1">
    <location>
        <begin position="46"/>
        <end position="73"/>
    </location>
</feature>
<evidence type="ECO:0000256" key="1">
    <source>
        <dbReference type="SAM" id="Coils"/>
    </source>
</evidence>
<keyword evidence="3" id="KW-1185">Reference proteome</keyword>
<gene>
    <name evidence="2" type="ORF">DFH94DRAFT_821226</name>
</gene>
<dbReference type="AlphaFoldDB" id="A0A9P5JV64"/>
<dbReference type="InterPro" id="IPR018859">
    <property type="entry name" value="BAR_dom-cont"/>
</dbReference>
<evidence type="ECO:0000313" key="3">
    <source>
        <dbReference type="Proteomes" id="UP000759537"/>
    </source>
</evidence>
<dbReference type="InterPro" id="IPR027267">
    <property type="entry name" value="AH/BAR_dom_sf"/>
</dbReference>
<proteinExistence type="predicted"/>
<dbReference type="Proteomes" id="UP000759537">
    <property type="component" value="Unassembled WGS sequence"/>
</dbReference>
<protein>
    <submittedName>
        <fullName evidence="2">BAR domain-containing family protein</fullName>
    </submittedName>
</protein>
<dbReference type="Pfam" id="PF10455">
    <property type="entry name" value="BAR_2"/>
    <property type="match status" value="1"/>
</dbReference>
<reference evidence="2" key="2">
    <citation type="journal article" date="2020" name="Nat. Commun.">
        <title>Large-scale genome sequencing of mycorrhizal fungi provides insights into the early evolution of symbiotic traits.</title>
        <authorList>
            <person name="Miyauchi S."/>
            <person name="Kiss E."/>
            <person name="Kuo A."/>
            <person name="Drula E."/>
            <person name="Kohler A."/>
            <person name="Sanchez-Garcia M."/>
            <person name="Morin E."/>
            <person name="Andreopoulos B."/>
            <person name="Barry K.W."/>
            <person name="Bonito G."/>
            <person name="Buee M."/>
            <person name="Carver A."/>
            <person name="Chen C."/>
            <person name="Cichocki N."/>
            <person name="Clum A."/>
            <person name="Culley D."/>
            <person name="Crous P.W."/>
            <person name="Fauchery L."/>
            <person name="Girlanda M."/>
            <person name="Hayes R.D."/>
            <person name="Keri Z."/>
            <person name="LaButti K."/>
            <person name="Lipzen A."/>
            <person name="Lombard V."/>
            <person name="Magnuson J."/>
            <person name="Maillard F."/>
            <person name="Murat C."/>
            <person name="Nolan M."/>
            <person name="Ohm R.A."/>
            <person name="Pangilinan J."/>
            <person name="Pereira M.F."/>
            <person name="Perotto S."/>
            <person name="Peter M."/>
            <person name="Pfister S."/>
            <person name="Riley R."/>
            <person name="Sitrit Y."/>
            <person name="Stielow J.B."/>
            <person name="Szollosi G."/>
            <person name="Zifcakova L."/>
            <person name="Stursova M."/>
            <person name="Spatafora J.W."/>
            <person name="Tedersoo L."/>
            <person name="Vaario L.M."/>
            <person name="Yamada A."/>
            <person name="Yan M."/>
            <person name="Wang P."/>
            <person name="Xu J."/>
            <person name="Bruns T."/>
            <person name="Baldrian P."/>
            <person name="Vilgalys R."/>
            <person name="Dunand C."/>
            <person name="Henrissat B."/>
            <person name="Grigoriev I.V."/>
            <person name="Hibbett D."/>
            <person name="Nagy L.G."/>
            <person name="Martin F.M."/>
        </authorList>
    </citation>
    <scope>NUCLEOTIDE SEQUENCE</scope>
    <source>
        <strain evidence="2">Prilba</strain>
    </source>
</reference>
<evidence type="ECO:0000313" key="2">
    <source>
        <dbReference type="EMBL" id="KAF8466041.1"/>
    </source>
</evidence>
<reference evidence="2" key="1">
    <citation type="submission" date="2019-10" db="EMBL/GenBank/DDBJ databases">
        <authorList>
            <consortium name="DOE Joint Genome Institute"/>
            <person name="Kuo A."/>
            <person name="Miyauchi S."/>
            <person name="Kiss E."/>
            <person name="Drula E."/>
            <person name="Kohler A."/>
            <person name="Sanchez-Garcia M."/>
            <person name="Andreopoulos B."/>
            <person name="Barry K.W."/>
            <person name="Bonito G."/>
            <person name="Buee M."/>
            <person name="Carver A."/>
            <person name="Chen C."/>
            <person name="Cichocki N."/>
            <person name="Clum A."/>
            <person name="Culley D."/>
            <person name="Crous P.W."/>
            <person name="Fauchery L."/>
            <person name="Girlanda M."/>
            <person name="Hayes R."/>
            <person name="Keri Z."/>
            <person name="LaButti K."/>
            <person name="Lipzen A."/>
            <person name="Lombard V."/>
            <person name="Magnuson J."/>
            <person name="Maillard F."/>
            <person name="Morin E."/>
            <person name="Murat C."/>
            <person name="Nolan M."/>
            <person name="Ohm R."/>
            <person name="Pangilinan J."/>
            <person name="Pereira M."/>
            <person name="Perotto S."/>
            <person name="Peter M."/>
            <person name="Riley R."/>
            <person name="Sitrit Y."/>
            <person name="Stielow B."/>
            <person name="Szollosi G."/>
            <person name="Zifcakova L."/>
            <person name="Stursova M."/>
            <person name="Spatafora J.W."/>
            <person name="Tedersoo L."/>
            <person name="Vaario L.-M."/>
            <person name="Yamada A."/>
            <person name="Yan M."/>
            <person name="Wang P."/>
            <person name="Xu J."/>
            <person name="Bruns T."/>
            <person name="Baldrian P."/>
            <person name="Vilgalys R."/>
            <person name="Henrissat B."/>
            <person name="Grigoriev I.V."/>
            <person name="Hibbett D."/>
            <person name="Nagy L.G."/>
            <person name="Martin F.M."/>
        </authorList>
    </citation>
    <scope>NUCLEOTIDE SEQUENCE</scope>
    <source>
        <strain evidence="2">Prilba</strain>
    </source>
</reference>
<dbReference type="EMBL" id="WHVB01000043">
    <property type="protein sequence ID" value="KAF8466041.1"/>
    <property type="molecule type" value="Genomic_DNA"/>
</dbReference>
<dbReference type="Gene3D" id="1.20.1270.60">
    <property type="entry name" value="Arfaptin homology (AH) domain/BAR domain"/>
    <property type="match status" value="1"/>
</dbReference>
<keyword evidence="1" id="KW-0175">Coiled coil</keyword>
<comment type="caution">
    <text evidence="2">The sequence shown here is derived from an EMBL/GenBank/DDBJ whole genome shotgun (WGS) entry which is preliminary data.</text>
</comment>
<dbReference type="CDD" id="cd07600">
    <property type="entry name" value="BAR_Gvp36"/>
    <property type="match status" value="1"/>
</dbReference>
<accession>A0A9P5JV64</accession>